<name>A0A927BYI7_9GAMM</name>
<dbReference type="Pfam" id="PF09838">
    <property type="entry name" value="DUF2065"/>
    <property type="match status" value="1"/>
</dbReference>
<protein>
    <submittedName>
        <fullName evidence="2">DUF2065 family protein</fullName>
    </submittedName>
</protein>
<comment type="caution">
    <text evidence="2">The sequence shown here is derived from an EMBL/GenBank/DDBJ whole genome shotgun (WGS) entry which is preliminary data.</text>
</comment>
<dbReference type="InterPro" id="IPR019201">
    <property type="entry name" value="DUF2065"/>
</dbReference>
<keyword evidence="1" id="KW-0812">Transmembrane</keyword>
<reference evidence="2" key="1">
    <citation type="submission" date="2020-09" db="EMBL/GenBank/DDBJ databases">
        <authorList>
            <person name="Yoon J.-W."/>
        </authorList>
    </citation>
    <scope>NUCLEOTIDE SEQUENCE</scope>
    <source>
        <strain evidence="2">KMU-158</strain>
    </source>
</reference>
<feature type="transmembrane region" description="Helical" evidence="1">
    <location>
        <begin position="41"/>
        <end position="60"/>
    </location>
</feature>
<evidence type="ECO:0000313" key="2">
    <source>
        <dbReference type="EMBL" id="MBD2857910.1"/>
    </source>
</evidence>
<evidence type="ECO:0000313" key="3">
    <source>
        <dbReference type="Proteomes" id="UP000610558"/>
    </source>
</evidence>
<dbReference type="PANTHER" id="PTHR38602">
    <property type="entry name" value="INNER MEMBRANE PROTEIN-RELATED"/>
    <property type="match status" value="1"/>
</dbReference>
<keyword evidence="3" id="KW-1185">Reference proteome</keyword>
<gene>
    <name evidence="2" type="ORF">IB286_02745</name>
</gene>
<dbReference type="AlphaFoldDB" id="A0A927BYI7"/>
<evidence type="ECO:0000256" key="1">
    <source>
        <dbReference type="SAM" id="Phobius"/>
    </source>
</evidence>
<feature type="transmembrane region" description="Helical" evidence="1">
    <location>
        <begin position="6"/>
        <end position="29"/>
    </location>
</feature>
<proteinExistence type="predicted"/>
<accession>A0A927BYI7</accession>
<organism evidence="2 3">
    <name type="scientific">Spongiibacter pelagi</name>
    <dbReference type="NCBI Taxonomy" id="2760804"/>
    <lineage>
        <taxon>Bacteria</taxon>
        <taxon>Pseudomonadati</taxon>
        <taxon>Pseudomonadota</taxon>
        <taxon>Gammaproteobacteria</taxon>
        <taxon>Cellvibrionales</taxon>
        <taxon>Spongiibacteraceae</taxon>
        <taxon>Spongiibacter</taxon>
    </lineage>
</organism>
<dbReference type="PANTHER" id="PTHR38602:SF1">
    <property type="entry name" value="INNER MEMBRANE PROTEIN"/>
    <property type="match status" value="1"/>
</dbReference>
<keyword evidence="1" id="KW-1133">Transmembrane helix</keyword>
<dbReference type="RefSeq" id="WP_190762177.1">
    <property type="nucleotide sequence ID" value="NZ_JACXLD010000001.1"/>
</dbReference>
<dbReference type="Proteomes" id="UP000610558">
    <property type="component" value="Unassembled WGS sequence"/>
</dbReference>
<dbReference type="EMBL" id="JACXLD010000001">
    <property type="protein sequence ID" value="MBD2857910.1"/>
    <property type="molecule type" value="Genomic_DNA"/>
</dbReference>
<keyword evidence="1" id="KW-0472">Membrane</keyword>
<sequence length="61" mass="6709">MWQELAIALSLVLVIEGILPFLNPAAWRLMAYRLADMENRAIRLAGLSSMAAGLVLLSLLK</sequence>